<proteinExistence type="predicted"/>
<keyword evidence="2" id="KW-1185">Reference proteome</keyword>
<dbReference type="Proteomes" id="UP000199288">
    <property type="component" value="Unassembled WGS sequence"/>
</dbReference>
<dbReference type="OrthoDB" id="9813713at2"/>
<gene>
    <name evidence="1" type="ORF">SAMN02910418_02225</name>
</gene>
<dbReference type="AlphaFoldDB" id="A0A1H4DEB3"/>
<protein>
    <submittedName>
        <fullName evidence="1">Predicted thiol-disulfide oxidoreductase YuxK, DCC family</fullName>
    </submittedName>
</protein>
<accession>A0A1H4DEB3</accession>
<evidence type="ECO:0000313" key="1">
    <source>
        <dbReference type="EMBL" id="SEA71183.1"/>
    </source>
</evidence>
<dbReference type="Pfam" id="PF04134">
    <property type="entry name" value="DCC1-like"/>
    <property type="match status" value="1"/>
</dbReference>
<evidence type="ECO:0000313" key="2">
    <source>
        <dbReference type="Proteomes" id="UP000199288"/>
    </source>
</evidence>
<name>A0A1H4DEB3_9ACTO</name>
<dbReference type="InterPro" id="IPR007263">
    <property type="entry name" value="DCC1-like"/>
</dbReference>
<reference evidence="2" key="1">
    <citation type="submission" date="2016-10" db="EMBL/GenBank/DDBJ databases">
        <authorList>
            <person name="Varghese N."/>
            <person name="Submissions S."/>
        </authorList>
    </citation>
    <scope>NUCLEOTIDE SEQUENCE [LARGE SCALE GENOMIC DNA]</scope>
    <source>
        <strain evidence="2">KPR-1</strain>
    </source>
</reference>
<sequence>MIILAHNTELLVIVDGECRMCRAFGAAAASRQTPVTRVVSTTSQKLTGLSQLPMLSEELGEDGLADLLTGEDLSATLVVIELRRGGRPVIYRGARAAGRVSALLPGPWRLLSAAMRGPLGALGERIYPVIARNRHRLGCGDTCAAGQAPRS</sequence>
<organism evidence="1 2">
    <name type="scientific">Bowdeniella nasicola</name>
    <dbReference type="NCBI Taxonomy" id="208480"/>
    <lineage>
        <taxon>Bacteria</taxon>
        <taxon>Bacillati</taxon>
        <taxon>Actinomycetota</taxon>
        <taxon>Actinomycetes</taxon>
        <taxon>Actinomycetales</taxon>
        <taxon>Actinomycetaceae</taxon>
        <taxon>Bowdeniella</taxon>
    </lineage>
</organism>
<dbReference type="RefSeq" id="WP_092565887.1">
    <property type="nucleotide sequence ID" value="NZ_FNQV01000016.1"/>
</dbReference>
<dbReference type="EMBL" id="FNQV01000016">
    <property type="protein sequence ID" value="SEA71183.1"/>
    <property type="molecule type" value="Genomic_DNA"/>
</dbReference>
<dbReference type="GO" id="GO:0015035">
    <property type="term" value="F:protein-disulfide reductase activity"/>
    <property type="evidence" value="ECO:0007669"/>
    <property type="project" value="InterPro"/>
</dbReference>